<evidence type="ECO:0000313" key="1">
    <source>
        <dbReference type="EMBL" id="AAP96547.1"/>
    </source>
</evidence>
<dbReference type="AlphaFoldDB" id="Q7VKS5"/>
<dbReference type="KEGG" id="hdu:HD_1796"/>
<proteinExistence type="predicted"/>
<keyword evidence="2" id="KW-1185">Reference proteome</keyword>
<gene>
    <name evidence="1" type="ordered locus">HD_1796</name>
</gene>
<evidence type="ECO:0000313" key="2">
    <source>
        <dbReference type="Proteomes" id="UP000001022"/>
    </source>
</evidence>
<dbReference type="HOGENOM" id="CLU_3153416_0_0_6"/>
<dbReference type="EMBL" id="AE017143">
    <property type="protein sequence ID" value="AAP96547.1"/>
    <property type="molecule type" value="Genomic_DNA"/>
</dbReference>
<reference evidence="2" key="1">
    <citation type="submission" date="2003-06" db="EMBL/GenBank/DDBJ databases">
        <title>The complete genome sequence of Haemophilus ducreyi.</title>
        <authorList>
            <person name="Munson R.S. Jr."/>
            <person name="Ray W.C."/>
            <person name="Mahairas G."/>
            <person name="Sabo P."/>
            <person name="Mungur R."/>
            <person name="Johnson L."/>
            <person name="Nguyen D."/>
            <person name="Wang J."/>
            <person name="Forst C."/>
            <person name="Hood L."/>
        </authorList>
    </citation>
    <scope>NUCLEOTIDE SEQUENCE [LARGE SCALE GENOMIC DNA]</scope>
    <source>
        <strain evidence="2">35000HP / ATCC 700724</strain>
    </source>
</reference>
<dbReference type="Proteomes" id="UP000001022">
    <property type="component" value="Chromosome"/>
</dbReference>
<accession>Q7VKS5</accession>
<dbReference type="STRING" id="233412.HD_1796"/>
<protein>
    <submittedName>
        <fullName evidence="1">Uncharacterized protein</fullName>
    </submittedName>
</protein>
<name>Q7VKS5_HAEDU</name>
<sequence>MTTTHNKSKGRTKLPFLTLCHQVFNSNLNMLAKMCINRSNKRTILGKN</sequence>
<organism evidence="1 2">
    <name type="scientific">Haemophilus ducreyi (strain 35000HP / ATCC 700724)</name>
    <dbReference type="NCBI Taxonomy" id="233412"/>
    <lineage>
        <taxon>Bacteria</taxon>
        <taxon>Pseudomonadati</taxon>
        <taxon>Pseudomonadota</taxon>
        <taxon>Gammaproteobacteria</taxon>
        <taxon>Pasteurellales</taxon>
        <taxon>Pasteurellaceae</taxon>
        <taxon>Haemophilus</taxon>
    </lineage>
</organism>